<feature type="domain" description="Alanyl-transfer RNA synthetases family profile" evidence="16">
    <location>
        <begin position="1"/>
        <end position="704"/>
    </location>
</feature>
<dbReference type="GO" id="GO:0000049">
    <property type="term" value="F:tRNA binding"/>
    <property type="evidence" value="ECO:0007669"/>
    <property type="project" value="UniProtKB-KW"/>
</dbReference>
<name>A0A7V5PMY7_CALAY</name>
<dbReference type="SUPFAM" id="SSF101353">
    <property type="entry name" value="Putative anticodon-binding domain of alanyl-tRNA synthetase (AlaRS)"/>
    <property type="match status" value="1"/>
</dbReference>
<keyword evidence="8" id="KW-0547">Nucleotide-binding</keyword>
<gene>
    <name evidence="17" type="primary">alaS</name>
    <name evidence="17" type="ORF">ENJ89_02480</name>
</gene>
<dbReference type="PANTHER" id="PTHR11777">
    <property type="entry name" value="ALANYL-TRNA SYNTHETASE"/>
    <property type="match status" value="1"/>
</dbReference>
<dbReference type="Gene3D" id="6.10.250.550">
    <property type="match status" value="1"/>
</dbReference>
<keyword evidence="7" id="KW-0479">Metal-binding</keyword>
<dbReference type="GO" id="GO:0046872">
    <property type="term" value="F:metal ion binding"/>
    <property type="evidence" value="ECO:0007669"/>
    <property type="project" value="UniProtKB-KW"/>
</dbReference>
<dbReference type="Gene3D" id="3.30.930.10">
    <property type="entry name" value="Bira Bifunctional Protein, Domain 2"/>
    <property type="match status" value="1"/>
</dbReference>
<evidence type="ECO:0000256" key="8">
    <source>
        <dbReference type="ARBA" id="ARBA00022741"/>
    </source>
</evidence>
<dbReference type="Proteomes" id="UP000886124">
    <property type="component" value="Unassembled WGS sequence"/>
</dbReference>
<dbReference type="InterPro" id="IPR018163">
    <property type="entry name" value="Thr/Ala-tRNA-synth_IIc_edit"/>
</dbReference>
<dbReference type="AlphaFoldDB" id="A0A7V5PMY7"/>
<dbReference type="PRINTS" id="PR00980">
    <property type="entry name" value="TRNASYNTHALA"/>
</dbReference>
<evidence type="ECO:0000256" key="14">
    <source>
        <dbReference type="NCBIfam" id="TIGR00344"/>
    </source>
</evidence>
<keyword evidence="13" id="KW-0030">Aminoacyl-tRNA synthetase</keyword>
<dbReference type="Pfam" id="PF07973">
    <property type="entry name" value="tRNA_SAD"/>
    <property type="match status" value="1"/>
</dbReference>
<proteinExistence type="inferred from homology"/>
<keyword evidence="5" id="KW-0820">tRNA-binding</keyword>
<evidence type="ECO:0000256" key="13">
    <source>
        <dbReference type="ARBA" id="ARBA00023146"/>
    </source>
</evidence>
<dbReference type="SUPFAM" id="SSF50447">
    <property type="entry name" value="Translation proteins"/>
    <property type="match status" value="1"/>
</dbReference>
<dbReference type="EC" id="6.1.1.7" evidence="3 14"/>
<dbReference type="GO" id="GO:0002161">
    <property type="term" value="F:aminoacyl-tRNA deacylase activity"/>
    <property type="evidence" value="ECO:0007669"/>
    <property type="project" value="TreeGrafter"/>
</dbReference>
<protein>
    <recommendedName>
        <fullName evidence="4 14">Alanine--tRNA ligase</fullName>
        <ecNumber evidence="3 14">6.1.1.7</ecNumber>
    </recommendedName>
</protein>
<dbReference type="Gene3D" id="3.30.980.10">
    <property type="entry name" value="Threonyl-trna Synthetase, Chain A, domain 2"/>
    <property type="match status" value="1"/>
</dbReference>
<dbReference type="HAMAP" id="MF_00036_B">
    <property type="entry name" value="Ala_tRNA_synth_B"/>
    <property type="match status" value="1"/>
</dbReference>
<dbReference type="FunFam" id="3.30.54.20:FF:000001">
    <property type="entry name" value="Alanine--tRNA ligase"/>
    <property type="match status" value="1"/>
</dbReference>
<evidence type="ECO:0000256" key="15">
    <source>
        <dbReference type="SAM" id="Coils"/>
    </source>
</evidence>
<dbReference type="InterPro" id="IPR009000">
    <property type="entry name" value="Transl_B-barrel_sf"/>
</dbReference>
<dbReference type="InterPro" id="IPR018162">
    <property type="entry name" value="Ala-tRNA-ligase_IIc_anticod-bd"/>
</dbReference>
<dbReference type="GO" id="GO:0005737">
    <property type="term" value="C:cytoplasm"/>
    <property type="evidence" value="ECO:0007669"/>
    <property type="project" value="UniProtKB-UniRule"/>
</dbReference>
<evidence type="ECO:0000313" key="17">
    <source>
        <dbReference type="EMBL" id="HHJ52038.1"/>
    </source>
</evidence>
<dbReference type="InterPro" id="IPR023033">
    <property type="entry name" value="Ala_tRNA_ligase_euk/bac"/>
</dbReference>
<dbReference type="GO" id="GO:0004813">
    <property type="term" value="F:alanine-tRNA ligase activity"/>
    <property type="evidence" value="ECO:0007669"/>
    <property type="project" value="UniProtKB-UniRule"/>
</dbReference>
<dbReference type="InterPro" id="IPR045864">
    <property type="entry name" value="aa-tRNA-synth_II/BPL/LPL"/>
</dbReference>
<dbReference type="SUPFAM" id="SSF55186">
    <property type="entry name" value="ThrRS/AlaRS common domain"/>
    <property type="match status" value="1"/>
</dbReference>
<keyword evidence="11" id="KW-0694">RNA-binding</keyword>
<dbReference type="InterPro" id="IPR002318">
    <property type="entry name" value="Ala-tRNA-lgiase_IIc"/>
</dbReference>
<dbReference type="InterPro" id="IPR018165">
    <property type="entry name" value="Ala-tRNA-synth_IIc_core"/>
</dbReference>
<feature type="non-terminal residue" evidence="17">
    <location>
        <position position="742"/>
    </location>
</feature>
<evidence type="ECO:0000256" key="11">
    <source>
        <dbReference type="ARBA" id="ARBA00022884"/>
    </source>
</evidence>
<comment type="cofactor">
    <cofactor evidence="1">
        <name>Zn(2+)</name>
        <dbReference type="ChEBI" id="CHEBI:29105"/>
    </cofactor>
</comment>
<sequence>MTSKEIRQQFIDFFKERGHTFVPSAPVIPHDDPTLLFTNAGMNQFKDIFLEKGSRAYKRAVNSQKCIRVSGKHNDLEEVGHDTYHHTFFEMLGNWSFGDYYKKEAIQWAWELLTEVWKLPKDKLYATVYKTDDEAAELWREVTDIGRDRILRFGEKDNFWEMGETGPCGPCSEVHIDLGPDHCDKQGQEHVCGVNGDCGRYIELWNLVFIQYNRDEKGELHPLPKKHVDTGAGFERLVAVLQGKHSNYETDLFRPLLDYTAELVGIDYDTAPEKAAFHVIADHVRMLTFSIADGGLPSNEGRGYVMRRILRRAARYGRKLNMREPFIYKIVPKVCEIMGDAYPEIVQRMEHVQAVIRAEEEHFNRTLDRGLEIFDKIKAELRAKKQIVVPGKDVFKLYDTYGFPVDLTRILAEEEGLTIDQKGFEKEMRAQQERARAASRFEAQAIDSDKWVVLNEGEDSQFLGYDELAIETHIMRYLITENEIRLILRETPFYAESGGQVGDRGVISGEGFELQVFDTQKDGDHIVHFCRYRENFKPKTDKVLAAVTTSLRRDTAKNHTATHLLHAALRKVLGEHVTQAGSLVEPDRLRFDFTHYEKIGDEDLLRIETIVNDKIQQDVPLEIAQEKYDEARKKGAMALFGEKYGDVVRTVKIADFSLELCGGTHVRRTGEIGAFIIVSESSVASGVRRIEALTGPKAIVYMQQLRARQRELSALLNVSENELVQRAAQLLEEKRRLEKQLR</sequence>
<dbReference type="FunFam" id="3.30.930.10:FF:000004">
    <property type="entry name" value="Alanine--tRNA ligase"/>
    <property type="match status" value="1"/>
</dbReference>
<feature type="coiled-coil region" evidence="15">
    <location>
        <begin position="702"/>
        <end position="740"/>
    </location>
</feature>
<dbReference type="InterPro" id="IPR012947">
    <property type="entry name" value="tRNA_SAD"/>
</dbReference>
<evidence type="ECO:0000256" key="5">
    <source>
        <dbReference type="ARBA" id="ARBA00022555"/>
    </source>
</evidence>
<dbReference type="NCBIfam" id="TIGR00344">
    <property type="entry name" value="alaS"/>
    <property type="match status" value="1"/>
</dbReference>
<dbReference type="SUPFAM" id="SSF55681">
    <property type="entry name" value="Class II aaRS and biotin synthetases"/>
    <property type="match status" value="1"/>
</dbReference>
<comment type="similarity">
    <text evidence="2">Belongs to the class-II aminoacyl-tRNA synthetase family.</text>
</comment>
<evidence type="ECO:0000256" key="6">
    <source>
        <dbReference type="ARBA" id="ARBA00022598"/>
    </source>
</evidence>
<keyword evidence="15" id="KW-0175">Coiled coil</keyword>
<dbReference type="PANTHER" id="PTHR11777:SF9">
    <property type="entry name" value="ALANINE--TRNA LIGASE, CYTOPLASMIC"/>
    <property type="match status" value="1"/>
</dbReference>
<evidence type="ECO:0000259" key="16">
    <source>
        <dbReference type="PROSITE" id="PS50860"/>
    </source>
</evidence>
<evidence type="ECO:0000256" key="1">
    <source>
        <dbReference type="ARBA" id="ARBA00001947"/>
    </source>
</evidence>
<dbReference type="Gene3D" id="2.40.30.130">
    <property type="match status" value="1"/>
</dbReference>
<dbReference type="InterPro" id="IPR050058">
    <property type="entry name" value="Ala-tRNA_ligase"/>
</dbReference>
<keyword evidence="12" id="KW-0648">Protein biosynthesis</keyword>
<dbReference type="EMBL" id="DROD01000178">
    <property type="protein sequence ID" value="HHJ52038.1"/>
    <property type="molecule type" value="Genomic_DNA"/>
</dbReference>
<dbReference type="GO" id="GO:0006419">
    <property type="term" value="P:alanyl-tRNA aminoacylation"/>
    <property type="evidence" value="ECO:0007669"/>
    <property type="project" value="UniProtKB-UniRule"/>
</dbReference>
<dbReference type="FunFam" id="3.30.980.10:FF:000004">
    <property type="entry name" value="Alanine--tRNA ligase, cytoplasmic"/>
    <property type="match status" value="1"/>
</dbReference>
<dbReference type="SMART" id="SM00863">
    <property type="entry name" value="tRNA_SAD"/>
    <property type="match status" value="1"/>
</dbReference>
<keyword evidence="9" id="KW-0862">Zinc</keyword>
<keyword evidence="6 17" id="KW-0436">Ligase</keyword>
<dbReference type="GO" id="GO:0005524">
    <property type="term" value="F:ATP binding"/>
    <property type="evidence" value="ECO:0007669"/>
    <property type="project" value="UniProtKB-KW"/>
</dbReference>
<evidence type="ECO:0000256" key="12">
    <source>
        <dbReference type="ARBA" id="ARBA00022917"/>
    </source>
</evidence>
<keyword evidence="10" id="KW-0067">ATP-binding</keyword>
<organism evidence="17">
    <name type="scientific">Caldithrix abyssi</name>
    <dbReference type="NCBI Taxonomy" id="187145"/>
    <lineage>
        <taxon>Bacteria</taxon>
        <taxon>Pseudomonadati</taxon>
        <taxon>Calditrichota</taxon>
        <taxon>Calditrichia</taxon>
        <taxon>Calditrichales</taxon>
        <taxon>Calditrichaceae</taxon>
        <taxon>Caldithrix</taxon>
    </lineage>
</organism>
<dbReference type="CDD" id="cd00673">
    <property type="entry name" value="AlaRS_core"/>
    <property type="match status" value="1"/>
</dbReference>
<reference evidence="17" key="1">
    <citation type="journal article" date="2020" name="mSystems">
        <title>Genome- and Community-Level Interaction Insights into Carbon Utilization and Element Cycling Functions of Hydrothermarchaeota in Hydrothermal Sediment.</title>
        <authorList>
            <person name="Zhou Z."/>
            <person name="Liu Y."/>
            <person name="Xu W."/>
            <person name="Pan J."/>
            <person name="Luo Z.H."/>
            <person name="Li M."/>
        </authorList>
    </citation>
    <scope>NUCLEOTIDE SEQUENCE [LARGE SCALE GENOMIC DNA]</scope>
    <source>
        <strain evidence="17">HyVt-527</strain>
    </source>
</reference>
<evidence type="ECO:0000256" key="4">
    <source>
        <dbReference type="ARBA" id="ARBA00017959"/>
    </source>
</evidence>
<evidence type="ECO:0000256" key="2">
    <source>
        <dbReference type="ARBA" id="ARBA00008226"/>
    </source>
</evidence>
<evidence type="ECO:0000256" key="7">
    <source>
        <dbReference type="ARBA" id="ARBA00022723"/>
    </source>
</evidence>
<dbReference type="Gene3D" id="3.30.54.20">
    <property type="match status" value="1"/>
</dbReference>
<dbReference type="Pfam" id="PF01411">
    <property type="entry name" value="tRNA-synt_2c"/>
    <property type="match status" value="1"/>
</dbReference>
<evidence type="ECO:0000256" key="3">
    <source>
        <dbReference type="ARBA" id="ARBA00013168"/>
    </source>
</evidence>
<accession>A0A7V5PMY7</accession>
<dbReference type="PROSITE" id="PS50860">
    <property type="entry name" value="AA_TRNA_LIGASE_II_ALA"/>
    <property type="match status" value="1"/>
</dbReference>
<evidence type="ECO:0000256" key="10">
    <source>
        <dbReference type="ARBA" id="ARBA00022840"/>
    </source>
</evidence>
<evidence type="ECO:0000256" key="9">
    <source>
        <dbReference type="ARBA" id="ARBA00022833"/>
    </source>
</evidence>
<dbReference type="InterPro" id="IPR018164">
    <property type="entry name" value="Ala-tRNA-synth_IIc_N"/>
</dbReference>
<comment type="caution">
    <text evidence="17">The sequence shown here is derived from an EMBL/GenBank/DDBJ whole genome shotgun (WGS) entry which is preliminary data.</text>
</comment>